<dbReference type="Proteomes" id="UP000322915">
    <property type="component" value="Unassembled WGS sequence"/>
</dbReference>
<comment type="caution">
    <text evidence="2">The sequence shown here is derived from an EMBL/GenBank/DDBJ whole genome shotgun (WGS) entry which is preliminary data.</text>
</comment>
<name>A0ABQ6RMQ8_9GAMM</name>
<reference evidence="2 3" key="1">
    <citation type="submission" date="2019-01" db="EMBL/GenBank/DDBJ databases">
        <title>Genome sequences of marine Pseudoalteromonas species.</title>
        <authorList>
            <person name="Boraston A.B."/>
            <person name="Hehemann J.-H."/>
            <person name="Vickers C.J."/>
            <person name="Salama-Alber O."/>
            <person name="Abe K."/>
            <person name="Hettle A.J."/>
        </authorList>
    </citation>
    <scope>NUCLEOTIDE SEQUENCE [LARGE SCALE GENOMIC DNA]</scope>
    <source>
        <strain evidence="2 3">PS47</strain>
    </source>
</reference>
<dbReference type="PROSITE" id="PS51257">
    <property type="entry name" value="PROKAR_LIPOPROTEIN"/>
    <property type="match status" value="1"/>
</dbReference>
<evidence type="ECO:0000313" key="3">
    <source>
        <dbReference type="Proteomes" id="UP000322915"/>
    </source>
</evidence>
<evidence type="ECO:0008006" key="4">
    <source>
        <dbReference type="Google" id="ProtNLM"/>
    </source>
</evidence>
<keyword evidence="1" id="KW-0732">Signal</keyword>
<feature type="chain" id="PRO_5047166043" description="DUF4382 domain-containing protein" evidence="1">
    <location>
        <begin position="21"/>
        <end position="174"/>
    </location>
</feature>
<evidence type="ECO:0000256" key="1">
    <source>
        <dbReference type="SAM" id="SignalP"/>
    </source>
</evidence>
<dbReference type="RefSeq" id="WP_149605048.1">
    <property type="nucleotide sequence ID" value="NZ_SEUJ01000047.1"/>
</dbReference>
<accession>A0ABQ6RMQ8</accession>
<protein>
    <recommendedName>
        <fullName evidence="4">DUF4382 domain-containing protein</fullName>
    </recommendedName>
</protein>
<feature type="signal peptide" evidence="1">
    <location>
        <begin position="1"/>
        <end position="20"/>
    </location>
</feature>
<sequence length="174" mass="19768">MKFNQKILLCISFLFLTACASTTKNIKADQGLESNQGIVVTKIHSNWDGYNNPLLADLEFIFTQTDGKKKDSKFVLSKADDLKVVALPAGEYKWFRILFGNYYMDLSGGFTIKPNEITYIGDIHSQLDLGMFSMSGESRISNESEQIKNDLEVHFPKLLEKHKFTTKLSTLQQK</sequence>
<evidence type="ECO:0000313" key="2">
    <source>
        <dbReference type="EMBL" id="KAA1164740.1"/>
    </source>
</evidence>
<organism evidence="2 3">
    <name type="scientific">Pseudoalteromonas fuliginea</name>
    <dbReference type="NCBI Taxonomy" id="1872678"/>
    <lineage>
        <taxon>Bacteria</taxon>
        <taxon>Pseudomonadati</taxon>
        <taxon>Pseudomonadota</taxon>
        <taxon>Gammaproteobacteria</taxon>
        <taxon>Alteromonadales</taxon>
        <taxon>Pseudoalteromonadaceae</taxon>
        <taxon>Pseudoalteromonas</taxon>
    </lineage>
</organism>
<proteinExistence type="predicted"/>
<gene>
    <name evidence="2" type="ORF">EU509_01890</name>
</gene>
<keyword evidence="3" id="KW-1185">Reference proteome</keyword>
<dbReference type="EMBL" id="SEUJ01000047">
    <property type="protein sequence ID" value="KAA1164740.1"/>
    <property type="molecule type" value="Genomic_DNA"/>
</dbReference>